<comment type="caution">
    <text evidence="1">The sequence shown here is derived from an EMBL/GenBank/DDBJ whole genome shotgun (WGS) entry which is preliminary data.</text>
</comment>
<accession>A0ABQ2HL80</accession>
<name>A0ABQ2HL80_9BACT</name>
<keyword evidence="2" id="KW-1185">Reference proteome</keyword>
<organism evidence="1 2">
    <name type="scientific">Dyadobacter beijingensis</name>
    <dbReference type="NCBI Taxonomy" id="365489"/>
    <lineage>
        <taxon>Bacteria</taxon>
        <taxon>Pseudomonadati</taxon>
        <taxon>Bacteroidota</taxon>
        <taxon>Cytophagia</taxon>
        <taxon>Cytophagales</taxon>
        <taxon>Spirosomataceae</taxon>
        <taxon>Dyadobacter</taxon>
    </lineage>
</organism>
<evidence type="ECO:0000313" key="1">
    <source>
        <dbReference type="EMBL" id="GGM82821.1"/>
    </source>
</evidence>
<protein>
    <recommendedName>
        <fullName evidence="3">VWFA domain-containing protein</fullName>
    </recommendedName>
</protein>
<evidence type="ECO:0008006" key="3">
    <source>
        <dbReference type="Google" id="ProtNLM"/>
    </source>
</evidence>
<dbReference type="PROSITE" id="PS51257">
    <property type="entry name" value="PROKAR_LIPOPROTEIN"/>
    <property type="match status" value="1"/>
</dbReference>
<reference evidence="2" key="1">
    <citation type="journal article" date="2019" name="Int. J. Syst. Evol. Microbiol.">
        <title>The Global Catalogue of Microorganisms (GCM) 10K type strain sequencing project: providing services to taxonomists for standard genome sequencing and annotation.</title>
        <authorList>
            <consortium name="The Broad Institute Genomics Platform"/>
            <consortium name="The Broad Institute Genome Sequencing Center for Infectious Disease"/>
            <person name="Wu L."/>
            <person name="Ma J."/>
        </authorList>
    </citation>
    <scope>NUCLEOTIDE SEQUENCE [LARGE SCALE GENOMIC DNA]</scope>
    <source>
        <strain evidence="2">CGMCC 1.6375</strain>
    </source>
</reference>
<evidence type="ECO:0000313" key="2">
    <source>
        <dbReference type="Proteomes" id="UP000632339"/>
    </source>
</evidence>
<dbReference type="RefSeq" id="WP_019945538.1">
    <property type="nucleotide sequence ID" value="NZ_BMLI01000001.1"/>
</dbReference>
<sequence>MSIERISYLFLALTFFGCGSGGSKTEEQVADPRPDIVVLNNFNVLLVPDLSNRIDPNIHPKPVHDTILLNSFVDNIKQFLAIGARKMNQKDIFTIDFMNRTVLSAGIVSAKDMQINFDAFENKPRDRSDYIRSNLANDQAKLKKEIGKLYKYSLGNYSGTDIWTYFNQTIHQSLVNRPKKVEKISDETTANIVMKNVAVIFTDGYIENANHTSGYSLRYSVIKEARDEYNKVGGDIEQFISKNPKYQIKRTTKSLKGLSVMVVEFADRSRNAQGVAMEHPNDYQIMRAIWKKWLLDSGADACEVYESVKQPREFIDNFMKFTEAISRR</sequence>
<dbReference type="EMBL" id="BMLI01000001">
    <property type="protein sequence ID" value="GGM82821.1"/>
    <property type="molecule type" value="Genomic_DNA"/>
</dbReference>
<gene>
    <name evidence="1" type="ORF">GCM10010967_13170</name>
</gene>
<proteinExistence type="predicted"/>
<dbReference type="Proteomes" id="UP000632339">
    <property type="component" value="Unassembled WGS sequence"/>
</dbReference>